<comment type="similarity">
    <text evidence="14">Belongs to the globin family.</text>
</comment>
<evidence type="ECO:0000256" key="11">
    <source>
        <dbReference type="ARBA" id="ARBA00023027"/>
    </source>
</evidence>
<dbReference type="GO" id="GO:0008941">
    <property type="term" value="F:nitric oxide dioxygenase NAD(P)H activity"/>
    <property type="evidence" value="ECO:0007669"/>
    <property type="project" value="UniProtKB-EC"/>
</dbReference>
<dbReference type="CDD" id="cd14782">
    <property type="entry name" value="FHb-globin_2"/>
    <property type="match status" value="1"/>
</dbReference>
<evidence type="ECO:0000259" key="15">
    <source>
        <dbReference type="PROSITE" id="PS01033"/>
    </source>
</evidence>
<dbReference type="PROSITE" id="PS01033">
    <property type="entry name" value="GLOBIN"/>
    <property type="match status" value="1"/>
</dbReference>
<evidence type="ECO:0000256" key="8">
    <source>
        <dbReference type="ARBA" id="ARBA00022857"/>
    </source>
</evidence>
<dbReference type="SUPFAM" id="SSF63380">
    <property type="entry name" value="Riboflavin synthase domain-like"/>
    <property type="match status" value="1"/>
</dbReference>
<dbReference type="Pfam" id="PF00970">
    <property type="entry name" value="FAD_binding_6"/>
    <property type="match status" value="1"/>
</dbReference>
<comment type="caution">
    <text evidence="17">The sequence shown here is derived from an EMBL/GenBank/DDBJ whole genome shotgun (WGS) entry which is preliminary data.</text>
</comment>
<evidence type="ECO:0000256" key="4">
    <source>
        <dbReference type="ARBA" id="ARBA00022617"/>
    </source>
</evidence>
<dbReference type="InterPro" id="IPR009050">
    <property type="entry name" value="Globin-like_sf"/>
</dbReference>
<evidence type="ECO:0000313" key="18">
    <source>
        <dbReference type="Proteomes" id="UP001160334"/>
    </source>
</evidence>
<comment type="catalytic activity">
    <reaction evidence="12">
        <text>2 nitric oxide + NADH + 2 O2 = 2 nitrate + NAD(+) + H(+)</text>
        <dbReference type="Rhea" id="RHEA:19469"/>
        <dbReference type="ChEBI" id="CHEBI:15378"/>
        <dbReference type="ChEBI" id="CHEBI:15379"/>
        <dbReference type="ChEBI" id="CHEBI:16480"/>
        <dbReference type="ChEBI" id="CHEBI:17632"/>
        <dbReference type="ChEBI" id="CHEBI:57540"/>
        <dbReference type="ChEBI" id="CHEBI:57945"/>
        <dbReference type="EC" id="1.14.12.17"/>
    </reaction>
</comment>
<comment type="catalytic activity">
    <reaction evidence="13">
        <text>2 nitric oxide + NADPH + 2 O2 = 2 nitrate + NADP(+) + H(+)</text>
        <dbReference type="Rhea" id="RHEA:19465"/>
        <dbReference type="ChEBI" id="CHEBI:15378"/>
        <dbReference type="ChEBI" id="CHEBI:15379"/>
        <dbReference type="ChEBI" id="CHEBI:16480"/>
        <dbReference type="ChEBI" id="CHEBI:17632"/>
        <dbReference type="ChEBI" id="CHEBI:57783"/>
        <dbReference type="ChEBI" id="CHEBI:58349"/>
        <dbReference type="EC" id="1.14.12.17"/>
    </reaction>
</comment>
<dbReference type="Proteomes" id="UP001160334">
    <property type="component" value="Unassembled WGS sequence"/>
</dbReference>
<dbReference type="PANTHER" id="PTHR43396:SF3">
    <property type="entry name" value="FLAVOHEMOPROTEIN"/>
    <property type="match status" value="1"/>
</dbReference>
<keyword evidence="8" id="KW-0521">NADP</keyword>
<proteinExistence type="inferred from homology"/>
<dbReference type="PROSITE" id="PS51384">
    <property type="entry name" value="FAD_FR"/>
    <property type="match status" value="1"/>
</dbReference>
<accession>A0ABT6M5Y0</accession>
<keyword evidence="14" id="KW-0813">Transport</keyword>
<dbReference type="SUPFAM" id="SSF52343">
    <property type="entry name" value="Ferredoxin reductase-like, C-terminal NADP-linked domain"/>
    <property type="match status" value="1"/>
</dbReference>
<dbReference type="InterPro" id="IPR017927">
    <property type="entry name" value="FAD-bd_FR_type"/>
</dbReference>
<gene>
    <name evidence="17" type="ORF">M2280_000914</name>
</gene>
<feature type="domain" description="FAD-binding FR-type" evidence="16">
    <location>
        <begin position="203"/>
        <end position="307"/>
    </location>
</feature>
<keyword evidence="10" id="KW-0411">Iron-sulfur</keyword>
<dbReference type="InterPro" id="IPR017938">
    <property type="entry name" value="Riboflavin_synthase-like_b-brl"/>
</dbReference>
<evidence type="ECO:0000256" key="12">
    <source>
        <dbReference type="ARBA" id="ARBA00048649"/>
    </source>
</evidence>
<dbReference type="InterPro" id="IPR039261">
    <property type="entry name" value="FNR_nucleotide-bd"/>
</dbReference>
<keyword evidence="4 14" id="KW-0349">Heme</keyword>
<evidence type="ECO:0000259" key="16">
    <source>
        <dbReference type="PROSITE" id="PS51384"/>
    </source>
</evidence>
<evidence type="ECO:0000256" key="7">
    <source>
        <dbReference type="ARBA" id="ARBA00022723"/>
    </source>
</evidence>
<protein>
    <recommendedName>
        <fullName evidence="3">nitric oxide dioxygenase</fullName>
        <ecNumber evidence="3">1.14.12.17</ecNumber>
    </recommendedName>
</protein>
<organism evidence="17 18">
    <name type="scientific">Prescottella agglutinans</name>
    <dbReference type="NCBI Taxonomy" id="1644129"/>
    <lineage>
        <taxon>Bacteria</taxon>
        <taxon>Bacillati</taxon>
        <taxon>Actinomycetota</taxon>
        <taxon>Actinomycetes</taxon>
        <taxon>Mycobacteriales</taxon>
        <taxon>Nocardiaceae</taxon>
        <taxon>Prescottella</taxon>
    </lineage>
</organism>
<evidence type="ECO:0000256" key="1">
    <source>
        <dbReference type="ARBA" id="ARBA00001970"/>
    </source>
</evidence>
<dbReference type="PANTHER" id="PTHR43396">
    <property type="entry name" value="FLAVOHEMOPROTEIN"/>
    <property type="match status" value="1"/>
</dbReference>
<evidence type="ECO:0000256" key="13">
    <source>
        <dbReference type="ARBA" id="ARBA00049433"/>
    </source>
</evidence>
<comment type="cofactor">
    <cofactor evidence="1">
        <name>heme b</name>
        <dbReference type="ChEBI" id="CHEBI:60344"/>
    </cofactor>
</comment>
<dbReference type="EMBL" id="JARXVC010000002">
    <property type="protein sequence ID" value="MDH6279705.1"/>
    <property type="molecule type" value="Genomic_DNA"/>
</dbReference>
<dbReference type="InterPro" id="IPR012292">
    <property type="entry name" value="Globin/Proto"/>
</dbReference>
<keyword evidence="9" id="KW-0408">Iron</keyword>
<evidence type="ECO:0000256" key="5">
    <source>
        <dbReference type="ARBA" id="ARBA00022621"/>
    </source>
</evidence>
<dbReference type="Pfam" id="PF00042">
    <property type="entry name" value="Globin"/>
    <property type="match status" value="1"/>
</dbReference>
<dbReference type="EC" id="1.14.12.17" evidence="3"/>
<dbReference type="Gene3D" id="2.40.30.10">
    <property type="entry name" value="Translation factors"/>
    <property type="match status" value="1"/>
</dbReference>
<feature type="domain" description="Globin" evidence="15">
    <location>
        <begin position="51"/>
        <end position="191"/>
    </location>
</feature>
<dbReference type="Gene3D" id="3.40.50.80">
    <property type="entry name" value="Nucleotide-binding domain of ferredoxin-NADP reductase (FNR) module"/>
    <property type="match status" value="1"/>
</dbReference>
<keyword evidence="17" id="KW-0223">Dioxygenase</keyword>
<evidence type="ECO:0000256" key="2">
    <source>
        <dbReference type="ARBA" id="ARBA00006401"/>
    </source>
</evidence>
<keyword evidence="11" id="KW-0520">NAD</keyword>
<keyword evidence="18" id="KW-1185">Reference proteome</keyword>
<evidence type="ECO:0000256" key="14">
    <source>
        <dbReference type="RuleBase" id="RU000356"/>
    </source>
</evidence>
<evidence type="ECO:0000256" key="10">
    <source>
        <dbReference type="ARBA" id="ARBA00023014"/>
    </source>
</evidence>
<evidence type="ECO:0000313" key="17">
    <source>
        <dbReference type="EMBL" id="MDH6279705.1"/>
    </source>
</evidence>
<dbReference type="InterPro" id="IPR000971">
    <property type="entry name" value="Globin"/>
</dbReference>
<reference evidence="17 18" key="1">
    <citation type="submission" date="2023-04" db="EMBL/GenBank/DDBJ databases">
        <title>Forest soil microbial communities from Buena Vista Peninsula, Colon Province, Panama.</title>
        <authorList>
            <person name="Bouskill N."/>
        </authorList>
    </citation>
    <scope>NUCLEOTIDE SEQUENCE [LARGE SCALE GENOMIC DNA]</scope>
    <source>
        <strain evidence="17 18">CFH S0262</strain>
    </source>
</reference>
<comment type="similarity">
    <text evidence="2">In the C-terminal section; belongs to the flavoprotein pyridine nucleotide cytochrome reductase family.</text>
</comment>
<evidence type="ECO:0000256" key="6">
    <source>
        <dbReference type="ARBA" id="ARBA00022714"/>
    </source>
</evidence>
<keyword evidence="7" id="KW-0479">Metal-binding</keyword>
<dbReference type="SUPFAM" id="SSF46458">
    <property type="entry name" value="Globin-like"/>
    <property type="match status" value="1"/>
</dbReference>
<name>A0ABT6M5Y0_9NOCA</name>
<keyword evidence="6" id="KW-0001">2Fe-2S</keyword>
<evidence type="ECO:0000256" key="3">
    <source>
        <dbReference type="ARBA" id="ARBA00012229"/>
    </source>
</evidence>
<evidence type="ECO:0000256" key="9">
    <source>
        <dbReference type="ARBA" id="ARBA00023004"/>
    </source>
</evidence>
<dbReference type="InterPro" id="IPR008333">
    <property type="entry name" value="Cbr1-like_FAD-bd_dom"/>
</dbReference>
<keyword evidence="17" id="KW-0560">Oxidoreductase</keyword>
<keyword evidence="5 14" id="KW-0561">Oxygen transport</keyword>
<dbReference type="Gene3D" id="1.10.490.10">
    <property type="entry name" value="Globins"/>
    <property type="match status" value="1"/>
</dbReference>
<sequence>MLYSKPVGRERFDFLMFTEAAAVGVSNVVRSATPGAGEIGGDKVSRPNSSLLSPDSLPIIEATLPVVGERLGEISQVLYRYLFDGLPSFASDLFNRSNQENGEQQKALAGSIAAFATLLVTEDAPPVDQVMSRIAAKHASLGIVRAHYDLVHRALFKAIADVLGDAVTPEVAAAWDEVYWLMADSLVAQEATRYEQAGVAAGSVWHVLTVVGRREVAPGVWTFTLAGGKDSPMVNWAAGQYVSVAVIAEGGARQIRQYTVMSGDDPDTWEITVEPMPGGLVSNKLIADAGIGYPLVVSIPSGTPYPVPGDNPVVLCSSGVGSALTVAVLQKMISLRETRPVYVLHVDRDEASFAHRIRIRDLLEAYRGESSLENYYVEDPEGIVPILRDREWYGGAEVYLCGSPRFMRKVRRLAVVKGVAPENIHYEVFTPDSWLGFD</sequence>